<name>B9TKU2_RICCO</name>
<gene>
    <name evidence="1" type="ORF">RCOM_1898540</name>
</gene>
<dbReference type="EMBL" id="EQ985730">
    <property type="protein sequence ID" value="EEF23521.1"/>
    <property type="molecule type" value="Genomic_DNA"/>
</dbReference>
<keyword evidence="2" id="KW-1185">Reference proteome</keyword>
<organism evidence="1 2">
    <name type="scientific">Ricinus communis</name>
    <name type="common">Castor bean</name>
    <dbReference type="NCBI Taxonomy" id="3988"/>
    <lineage>
        <taxon>Eukaryota</taxon>
        <taxon>Viridiplantae</taxon>
        <taxon>Streptophyta</taxon>
        <taxon>Embryophyta</taxon>
        <taxon>Tracheophyta</taxon>
        <taxon>Spermatophyta</taxon>
        <taxon>Magnoliopsida</taxon>
        <taxon>eudicotyledons</taxon>
        <taxon>Gunneridae</taxon>
        <taxon>Pentapetalae</taxon>
        <taxon>rosids</taxon>
        <taxon>fabids</taxon>
        <taxon>Malpighiales</taxon>
        <taxon>Euphorbiaceae</taxon>
        <taxon>Acalyphoideae</taxon>
        <taxon>Acalypheae</taxon>
        <taxon>Ricinus</taxon>
    </lineage>
</organism>
<protein>
    <submittedName>
        <fullName evidence="1">Uncharacterized protein</fullName>
    </submittedName>
</protein>
<reference evidence="2" key="1">
    <citation type="journal article" date="2010" name="Nat. Biotechnol.">
        <title>Draft genome sequence of the oilseed species Ricinus communis.</title>
        <authorList>
            <person name="Chan A.P."/>
            <person name="Crabtree J."/>
            <person name="Zhao Q."/>
            <person name="Lorenzi H."/>
            <person name="Orvis J."/>
            <person name="Puiu D."/>
            <person name="Melake-Berhan A."/>
            <person name="Jones K.M."/>
            <person name="Redman J."/>
            <person name="Chen G."/>
            <person name="Cahoon E.B."/>
            <person name="Gedil M."/>
            <person name="Stanke M."/>
            <person name="Haas B.J."/>
            <person name="Wortman J.R."/>
            <person name="Fraser-Liggett C.M."/>
            <person name="Ravel J."/>
            <person name="Rabinowicz P.D."/>
        </authorList>
    </citation>
    <scope>NUCLEOTIDE SEQUENCE [LARGE SCALE GENOMIC DNA]</scope>
    <source>
        <strain evidence="2">cv. Hale</strain>
    </source>
</reference>
<accession>B9TKU2</accession>
<evidence type="ECO:0000313" key="2">
    <source>
        <dbReference type="Proteomes" id="UP000008311"/>
    </source>
</evidence>
<sequence length="98" mass="11247">MHELAPVVDREPRKTRQIAFGERQELEQIERALEVVTDAVADEEQFFIETRHDFRFLDGGKVRATRDTGFGKGVHDIGEMTVEYQQFSVAVPVAVSRR</sequence>
<dbReference type="AlphaFoldDB" id="B9TKU2"/>
<dbReference type="Proteomes" id="UP000008311">
    <property type="component" value="Unassembled WGS sequence"/>
</dbReference>
<evidence type="ECO:0000313" key="1">
    <source>
        <dbReference type="EMBL" id="EEF23521.1"/>
    </source>
</evidence>
<dbReference type="InParanoid" id="B9TKU2"/>
<proteinExistence type="predicted"/>